<accession>R6TW11</accession>
<reference evidence="2" key="1">
    <citation type="submission" date="2012-11" db="EMBL/GenBank/DDBJ databases">
        <title>Dependencies among metagenomic species, viruses, plasmids and units of genetic variation.</title>
        <authorList>
            <person name="Nielsen H.B."/>
            <person name="Almeida M."/>
            <person name="Juncker A.S."/>
            <person name="Rasmussen S."/>
            <person name="Li J."/>
            <person name="Sunagawa S."/>
            <person name="Plichta D."/>
            <person name="Gautier L."/>
            <person name="Le Chatelier E."/>
            <person name="Peletier E."/>
            <person name="Bonde I."/>
            <person name="Nielsen T."/>
            <person name="Manichanh C."/>
            <person name="Arumugam M."/>
            <person name="Batto J."/>
            <person name="Santos M.B.Q.D."/>
            <person name="Blom N."/>
            <person name="Borruel N."/>
            <person name="Burgdorf K.S."/>
            <person name="Boumezbeur F."/>
            <person name="Casellas F."/>
            <person name="Dore J."/>
            <person name="Guarner F."/>
            <person name="Hansen T."/>
            <person name="Hildebrand F."/>
            <person name="Kaas R.S."/>
            <person name="Kennedy S."/>
            <person name="Kristiansen K."/>
            <person name="Kultima J.R."/>
            <person name="Leonard P."/>
            <person name="Levenez F."/>
            <person name="Lund O."/>
            <person name="Moumen B."/>
            <person name="Le Paslier D."/>
            <person name="Pons N."/>
            <person name="Pedersen O."/>
            <person name="Prifti E."/>
            <person name="Qin J."/>
            <person name="Raes J."/>
            <person name="Tap J."/>
            <person name="Tims S."/>
            <person name="Ussery D.W."/>
            <person name="Yamada T."/>
            <person name="MetaHit consortium"/>
            <person name="Renault P."/>
            <person name="Sicheritz-Ponten T."/>
            <person name="Bork P."/>
            <person name="Wang J."/>
            <person name="Brunak S."/>
            <person name="Ehrlich S.D."/>
        </authorList>
    </citation>
    <scope>NUCLEOTIDE SEQUENCE [LARGE SCALE GENOMIC DNA]</scope>
</reference>
<name>R6TW11_9BACT</name>
<gene>
    <name evidence="2" type="ORF">BN580_00155</name>
</gene>
<keyword evidence="1" id="KW-1133">Transmembrane helix</keyword>
<keyword evidence="1" id="KW-0472">Membrane</keyword>
<feature type="transmembrane region" description="Helical" evidence="1">
    <location>
        <begin position="170"/>
        <end position="187"/>
    </location>
</feature>
<evidence type="ECO:0000256" key="1">
    <source>
        <dbReference type="SAM" id="Phobius"/>
    </source>
</evidence>
<protein>
    <submittedName>
        <fullName evidence="2">Uncharacterized protein</fullName>
    </submittedName>
</protein>
<sequence>MLKLNISGNVGSVLIYVNQNEIKPKYGRNGLTCNCELVSGINGIHIIKKAELADKGWWKIVFSDWLSALAGVLGSNLKDIDSYTNCFELSFDINAMENEDLTVCVKLTSRGFVLEKDAGMCTNIRRQRSTDSTAIRRSKRLYLTPFYLLCALIAGFFVCLIVFLLLCRQVLSALMVTAILVMLVWLYKNSDIAKR</sequence>
<keyword evidence="1" id="KW-0812">Transmembrane</keyword>
<comment type="caution">
    <text evidence="2">The sequence shown here is derived from an EMBL/GenBank/DDBJ whole genome shotgun (WGS) entry which is preliminary data.</text>
</comment>
<evidence type="ECO:0000313" key="2">
    <source>
        <dbReference type="EMBL" id="CDC76390.1"/>
    </source>
</evidence>
<dbReference type="AlphaFoldDB" id="R6TW11"/>
<dbReference type="EMBL" id="CBFW010000368">
    <property type="protein sequence ID" value="CDC76390.1"/>
    <property type="molecule type" value="Genomic_DNA"/>
</dbReference>
<dbReference type="Proteomes" id="UP000017938">
    <property type="component" value="Unassembled WGS sequence"/>
</dbReference>
<proteinExistence type="predicted"/>
<organism evidence="2 3">
    <name type="scientific">Candidatus Colimorpha enterica</name>
    <dbReference type="NCBI Taxonomy" id="3083063"/>
    <lineage>
        <taxon>Bacteria</taxon>
        <taxon>Pseudomonadati</taxon>
        <taxon>Bacteroidota</taxon>
        <taxon>Bacteroidia</taxon>
        <taxon>Bacteroidales</taxon>
        <taxon>Candidatus Colimorpha</taxon>
    </lineage>
</organism>
<evidence type="ECO:0000313" key="3">
    <source>
        <dbReference type="Proteomes" id="UP000017938"/>
    </source>
</evidence>
<dbReference type="STRING" id="1263015.BN580_00155"/>
<feature type="transmembrane region" description="Helical" evidence="1">
    <location>
        <begin position="146"/>
        <end position="164"/>
    </location>
</feature>